<reference evidence="2" key="1">
    <citation type="submission" date="2016-10" db="EMBL/GenBank/DDBJ databases">
        <title>Agrobacterium Ti plasmids: Classification based on T-DNA and Vir regions organization.</title>
        <authorList>
            <person name="Nabi N."/>
            <person name="Vial L."/>
            <person name="Ben Hafsa A."/>
            <person name="Chapulliot D."/>
            <person name="Berard A."/>
            <person name="Chauveau A."/>
            <person name="Le Paslier M.-C."/>
            <person name="Harzallah Skhiri F."/>
            <person name="Brunel D."/>
            <person name="Nesme X."/>
            <person name="Chaouachi M."/>
        </authorList>
    </citation>
    <scope>NUCLEOTIDE SEQUENCE</scope>
    <source>
        <strain evidence="2">CFBP1873</strain>
        <plasmid evidence="2">pTi_CFBP1873</plasmid>
    </source>
</reference>
<feature type="region of interest" description="Disordered" evidence="1">
    <location>
        <begin position="55"/>
        <end position="102"/>
    </location>
</feature>
<name>A0A2Z2PHT5_9HYPH</name>
<organism evidence="2">
    <name type="scientific">Agrobacterium genomosp. 6</name>
    <dbReference type="NCBI Taxonomy" id="1183411"/>
    <lineage>
        <taxon>Bacteria</taxon>
        <taxon>Pseudomonadati</taxon>
        <taxon>Pseudomonadota</taxon>
        <taxon>Alphaproteobacteria</taxon>
        <taxon>Hyphomicrobiales</taxon>
        <taxon>Rhizobiaceae</taxon>
        <taxon>Rhizobium/Agrobacterium group</taxon>
        <taxon>Agrobacterium</taxon>
        <taxon>Agrobacterium tumefaciens complex</taxon>
    </lineage>
</organism>
<dbReference type="EMBL" id="KY000026">
    <property type="protein sequence ID" value="ASK40915.1"/>
    <property type="molecule type" value="Genomic_DNA"/>
</dbReference>
<keyword evidence="2" id="KW-0614">Plasmid</keyword>
<accession>A0A2Z2PHT5</accession>
<sequence>MTNGPDNAELLFKRLDDLVAEIIDRFANEGHRTVTVIETLQDVIAKHRLAYDRDPIRLKTSRSQRTIGPPRRPHQQRGKSNAYAALARAPRSSRDGEEPQLS</sequence>
<evidence type="ECO:0000256" key="1">
    <source>
        <dbReference type="SAM" id="MobiDB-lite"/>
    </source>
</evidence>
<protein>
    <submittedName>
        <fullName evidence="2">Uncharacterized protein</fullName>
    </submittedName>
</protein>
<proteinExistence type="predicted"/>
<geneLocation type="plasmid" evidence="2">
    <name>pTi_CFBP1873</name>
</geneLocation>
<feature type="compositionally biased region" description="Basic and acidic residues" evidence="1">
    <location>
        <begin position="92"/>
        <end position="102"/>
    </location>
</feature>
<dbReference type="AlphaFoldDB" id="A0A2Z2PHT5"/>
<evidence type="ECO:0000313" key="2">
    <source>
        <dbReference type="EMBL" id="ASK40915.1"/>
    </source>
</evidence>